<organism evidence="3 4">
    <name type="scientific">Sphaerisporangium melleum</name>
    <dbReference type="NCBI Taxonomy" id="321316"/>
    <lineage>
        <taxon>Bacteria</taxon>
        <taxon>Bacillati</taxon>
        <taxon>Actinomycetota</taxon>
        <taxon>Actinomycetes</taxon>
        <taxon>Streptosporangiales</taxon>
        <taxon>Streptosporangiaceae</taxon>
        <taxon>Sphaerisporangium</taxon>
    </lineage>
</organism>
<evidence type="ECO:0000256" key="2">
    <source>
        <dbReference type="SAM" id="Phobius"/>
    </source>
</evidence>
<evidence type="ECO:0000256" key="1">
    <source>
        <dbReference type="SAM" id="MobiDB-lite"/>
    </source>
</evidence>
<keyword evidence="2" id="KW-0812">Transmembrane</keyword>
<feature type="region of interest" description="Disordered" evidence="1">
    <location>
        <begin position="1"/>
        <end position="25"/>
    </location>
</feature>
<evidence type="ECO:0000313" key="4">
    <source>
        <dbReference type="Proteomes" id="UP000645217"/>
    </source>
</evidence>
<reference evidence="3" key="2">
    <citation type="submission" date="2020-09" db="EMBL/GenBank/DDBJ databases">
        <authorList>
            <person name="Sun Q."/>
            <person name="Ohkuma M."/>
        </authorList>
    </citation>
    <scope>NUCLEOTIDE SEQUENCE</scope>
    <source>
        <strain evidence="3">JCM 13064</strain>
    </source>
</reference>
<dbReference type="EMBL" id="BMNT01000029">
    <property type="protein sequence ID" value="GGL01575.1"/>
    <property type="molecule type" value="Genomic_DNA"/>
</dbReference>
<comment type="caution">
    <text evidence="3">The sequence shown here is derived from an EMBL/GenBank/DDBJ whole genome shotgun (WGS) entry which is preliminary data.</text>
</comment>
<accession>A0A917RD00</accession>
<evidence type="ECO:0000313" key="3">
    <source>
        <dbReference type="EMBL" id="GGL01575.1"/>
    </source>
</evidence>
<dbReference type="Proteomes" id="UP000645217">
    <property type="component" value="Unassembled WGS sequence"/>
</dbReference>
<keyword evidence="2" id="KW-0472">Membrane</keyword>
<protein>
    <submittedName>
        <fullName evidence="3">Uncharacterized protein</fullName>
    </submittedName>
</protein>
<feature type="transmembrane region" description="Helical" evidence="2">
    <location>
        <begin position="29"/>
        <end position="52"/>
    </location>
</feature>
<keyword evidence="4" id="KW-1185">Reference proteome</keyword>
<gene>
    <name evidence="3" type="ORF">GCM10007964_49570</name>
</gene>
<keyword evidence="2" id="KW-1133">Transmembrane helix</keyword>
<reference evidence="3" key="1">
    <citation type="journal article" date="2014" name="Int. J. Syst. Evol. Microbiol.">
        <title>Complete genome sequence of Corynebacterium casei LMG S-19264T (=DSM 44701T), isolated from a smear-ripened cheese.</title>
        <authorList>
            <consortium name="US DOE Joint Genome Institute (JGI-PGF)"/>
            <person name="Walter F."/>
            <person name="Albersmeier A."/>
            <person name="Kalinowski J."/>
            <person name="Ruckert C."/>
        </authorList>
    </citation>
    <scope>NUCLEOTIDE SEQUENCE</scope>
    <source>
        <strain evidence="3">JCM 13064</strain>
    </source>
</reference>
<dbReference type="AlphaFoldDB" id="A0A917RD00"/>
<feature type="compositionally biased region" description="Basic residues" evidence="1">
    <location>
        <begin position="1"/>
        <end position="14"/>
    </location>
</feature>
<sequence length="98" mass="10367">MVVRARRVAGRRRVATAPSAGSPPVAGSAVALVVRVIALFAVVFTSVLLRVFRAGLRVGWSSVARLTPASVSSRRIERPLAGLICADENASRSSARER</sequence>
<proteinExistence type="predicted"/>
<name>A0A917RD00_9ACTN</name>